<evidence type="ECO:0000313" key="2">
    <source>
        <dbReference type="EMBL" id="EJK64763.1"/>
    </source>
</evidence>
<protein>
    <submittedName>
        <fullName evidence="2">Uncharacterized protein</fullName>
    </submittedName>
</protein>
<dbReference type="EMBL" id="AGNL01016898">
    <property type="protein sequence ID" value="EJK64763.1"/>
    <property type="molecule type" value="Genomic_DNA"/>
</dbReference>
<name>K0SF90_THAOC</name>
<comment type="caution">
    <text evidence="2">The sequence shown here is derived from an EMBL/GenBank/DDBJ whole genome shotgun (WGS) entry which is preliminary data.</text>
</comment>
<dbReference type="Proteomes" id="UP000266841">
    <property type="component" value="Unassembled WGS sequence"/>
</dbReference>
<keyword evidence="1" id="KW-0175">Coiled coil</keyword>
<evidence type="ECO:0000256" key="1">
    <source>
        <dbReference type="SAM" id="Coils"/>
    </source>
</evidence>
<dbReference type="AlphaFoldDB" id="K0SF90"/>
<proteinExistence type="predicted"/>
<gene>
    <name evidence="2" type="ORF">THAOC_14470</name>
</gene>
<evidence type="ECO:0000313" key="3">
    <source>
        <dbReference type="Proteomes" id="UP000266841"/>
    </source>
</evidence>
<accession>K0SF90</accession>
<sequence>MDISPVVAGGATNLYSMKRAPRTPYLGQVGDLQGAQLNLVSLGADAAKIADRVTQRVRKNEHLDAAVAAASGAFLAGLGSTAHQGRNVEVCKLVALPPDVMTSVLKKMEEQPEGAIGLSPVDFLAAVRAVPDVADDHPHMHTQAVAMATGVKDGTNPDKPSAMCVDAVPVFCDVATRKYFVSAMAPIVAVPGEGGRGGGGSGTILADQRHLDLLEKQVNATEKQVQATEKQAQALQELKAAKEKTTKDPVASLLSGVEAAVLAFYGVPDRDALVALVPAFKALADCKKAAHIDALSDRVLARLKIIPGVGNYGLRSVPIRPALLDLLLRGRPVQSNDPSKPQNLTSPLSFILSGKALARYWELVQEVSDLYDSEGRESTTSILSRLKEISTLFSSLDDMDDVEEALAQNLAAHQEVAPAHDLTHALAENFKGFLKKKKALKNKVKKGDRTLLLAPIVYIHVASGQYWDAEAQNDTFDLSVVEELYALVAAGNHSMYMVDDVKEFQLPAALVG</sequence>
<keyword evidence="3" id="KW-1185">Reference proteome</keyword>
<feature type="coiled-coil region" evidence="1">
    <location>
        <begin position="211"/>
        <end position="245"/>
    </location>
</feature>
<feature type="non-terminal residue" evidence="2">
    <location>
        <position position="512"/>
    </location>
</feature>
<organism evidence="2 3">
    <name type="scientific">Thalassiosira oceanica</name>
    <name type="common">Marine diatom</name>
    <dbReference type="NCBI Taxonomy" id="159749"/>
    <lineage>
        <taxon>Eukaryota</taxon>
        <taxon>Sar</taxon>
        <taxon>Stramenopiles</taxon>
        <taxon>Ochrophyta</taxon>
        <taxon>Bacillariophyta</taxon>
        <taxon>Coscinodiscophyceae</taxon>
        <taxon>Thalassiosirophycidae</taxon>
        <taxon>Thalassiosirales</taxon>
        <taxon>Thalassiosiraceae</taxon>
        <taxon>Thalassiosira</taxon>
    </lineage>
</organism>
<reference evidence="2 3" key="1">
    <citation type="journal article" date="2012" name="Genome Biol.">
        <title>Genome and low-iron response of an oceanic diatom adapted to chronic iron limitation.</title>
        <authorList>
            <person name="Lommer M."/>
            <person name="Specht M."/>
            <person name="Roy A.S."/>
            <person name="Kraemer L."/>
            <person name="Andreson R."/>
            <person name="Gutowska M.A."/>
            <person name="Wolf J."/>
            <person name="Bergner S.V."/>
            <person name="Schilhabel M.B."/>
            <person name="Klostermeier U.C."/>
            <person name="Beiko R.G."/>
            <person name="Rosenstiel P."/>
            <person name="Hippler M."/>
            <person name="Laroche J."/>
        </authorList>
    </citation>
    <scope>NUCLEOTIDE SEQUENCE [LARGE SCALE GENOMIC DNA]</scope>
    <source>
        <strain evidence="2 3">CCMP1005</strain>
    </source>
</reference>